<comment type="caution">
    <text evidence="2">The sequence shown here is derived from an EMBL/GenBank/DDBJ whole genome shotgun (WGS) entry which is preliminary data.</text>
</comment>
<dbReference type="AlphaFoldDB" id="A0A4R5EFH7"/>
<gene>
    <name evidence="2" type="ORF">E1295_38540</name>
</gene>
<organism evidence="2 3">
    <name type="scientific">Nonomuraea mesophila</name>
    <dbReference type="NCBI Taxonomy" id="2530382"/>
    <lineage>
        <taxon>Bacteria</taxon>
        <taxon>Bacillati</taxon>
        <taxon>Actinomycetota</taxon>
        <taxon>Actinomycetes</taxon>
        <taxon>Streptosporangiales</taxon>
        <taxon>Streptosporangiaceae</taxon>
        <taxon>Nonomuraea</taxon>
    </lineage>
</organism>
<proteinExistence type="predicted"/>
<name>A0A4R5EFH7_9ACTN</name>
<evidence type="ECO:0000256" key="1">
    <source>
        <dbReference type="SAM" id="MobiDB-lite"/>
    </source>
</evidence>
<dbReference type="EMBL" id="SMLD01000162">
    <property type="protein sequence ID" value="TDE33131.1"/>
    <property type="molecule type" value="Genomic_DNA"/>
</dbReference>
<feature type="region of interest" description="Disordered" evidence="1">
    <location>
        <begin position="26"/>
        <end position="61"/>
    </location>
</feature>
<dbReference type="Proteomes" id="UP000295136">
    <property type="component" value="Unassembled WGS sequence"/>
</dbReference>
<evidence type="ECO:0000313" key="2">
    <source>
        <dbReference type="EMBL" id="TDE33131.1"/>
    </source>
</evidence>
<keyword evidence="3" id="KW-1185">Reference proteome</keyword>
<reference evidence="2 3" key="1">
    <citation type="submission" date="2019-03" db="EMBL/GenBank/DDBJ databases">
        <title>Draft genome sequences of novel Actinobacteria.</title>
        <authorList>
            <person name="Sahin N."/>
            <person name="Ay H."/>
            <person name="Saygin H."/>
        </authorList>
    </citation>
    <scope>NUCLEOTIDE SEQUENCE [LARGE SCALE GENOMIC DNA]</scope>
    <source>
        <strain evidence="2 3">6K102</strain>
    </source>
</reference>
<accession>A0A4R5EFH7</accession>
<feature type="compositionally biased region" description="Basic and acidic residues" evidence="1">
    <location>
        <begin position="34"/>
        <end position="61"/>
    </location>
</feature>
<evidence type="ECO:0000313" key="3">
    <source>
        <dbReference type="Proteomes" id="UP000295136"/>
    </source>
</evidence>
<protein>
    <submittedName>
        <fullName evidence="2">Uncharacterized protein</fullName>
    </submittedName>
</protein>
<sequence length="61" mass="6958">MKVWANPDGKNLRAELYTRPVQLKNPASGAWEPIDTRIVTRDGKTPGHPRQDPTDLRQARH</sequence>